<evidence type="ECO:0000313" key="2">
    <source>
        <dbReference type="Proteomes" id="UP001190700"/>
    </source>
</evidence>
<sequence length="141" mass="16022">QTEEGVAIQWLEPPDPMQPYVMVVRTDGELSPYVRGYLSMDKNVDQRKPRACVRLSPEPRQPVYRIYWAREMAVTLVVLYGRWPAVQQVMLFVNERAKALSVGGFGVHCLGKPGLISPLGAEQALVIRDWTEHGFRSALRK</sequence>
<protein>
    <submittedName>
        <fullName evidence="1">Uncharacterized protein</fullName>
    </submittedName>
</protein>
<dbReference type="EMBL" id="LGRX02028753">
    <property type="protein sequence ID" value="KAK3247669.1"/>
    <property type="molecule type" value="Genomic_DNA"/>
</dbReference>
<name>A0AAE0C4M4_9CHLO</name>
<evidence type="ECO:0000313" key="1">
    <source>
        <dbReference type="EMBL" id="KAK3247669.1"/>
    </source>
</evidence>
<feature type="non-terminal residue" evidence="1">
    <location>
        <position position="1"/>
    </location>
</feature>
<accession>A0AAE0C4M4</accession>
<dbReference type="Proteomes" id="UP001190700">
    <property type="component" value="Unassembled WGS sequence"/>
</dbReference>
<proteinExistence type="predicted"/>
<dbReference type="AlphaFoldDB" id="A0AAE0C4M4"/>
<keyword evidence="2" id="KW-1185">Reference proteome</keyword>
<reference evidence="1 2" key="1">
    <citation type="journal article" date="2015" name="Genome Biol. Evol.">
        <title>Comparative Genomics of a Bacterivorous Green Alga Reveals Evolutionary Causalities and Consequences of Phago-Mixotrophic Mode of Nutrition.</title>
        <authorList>
            <person name="Burns J.A."/>
            <person name="Paasch A."/>
            <person name="Narechania A."/>
            <person name="Kim E."/>
        </authorList>
    </citation>
    <scope>NUCLEOTIDE SEQUENCE [LARGE SCALE GENOMIC DNA]</scope>
    <source>
        <strain evidence="1 2">PLY_AMNH</strain>
    </source>
</reference>
<organism evidence="1 2">
    <name type="scientific">Cymbomonas tetramitiformis</name>
    <dbReference type="NCBI Taxonomy" id="36881"/>
    <lineage>
        <taxon>Eukaryota</taxon>
        <taxon>Viridiplantae</taxon>
        <taxon>Chlorophyta</taxon>
        <taxon>Pyramimonadophyceae</taxon>
        <taxon>Pyramimonadales</taxon>
        <taxon>Pyramimonadaceae</taxon>
        <taxon>Cymbomonas</taxon>
    </lineage>
</organism>
<comment type="caution">
    <text evidence="1">The sequence shown here is derived from an EMBL/GenBank/DDBJ whole genome shotgun (WGS) entry which is preliminary data.</text>
</comment>
<gene>
    <name evidence="1" type="ORF">CYMTET_42837</name>
</gene>